<feature type="domain" description="Mandelate racemase/muconate lactonizing enzyme N-terminal" evidence="5">
    <location>
        <begin position="38"/>
        <end position="133"/>
    </location>
</feature>
<dbReference type="AlphaFoldDB" id="A0A0B6Z5J4"/>
<dbReference type="Gene3D" id="3.30.390.10">
    <property type="entry name" value="Enolase-like, N-terminal domain"/>
    <property type="match status" value="1"/>
</dbReference>
<evidence type="ECO:0000256" key="4">
    <source>
        <dbReference type="SAM" id="Phobius"/>
    </source>
</evidence>
<dbReference type="Pfam" id="PF02746">
    <property type="entry name" value="MR_MLE_N"/>
    <property type="match status" value="1"/>
</dbReference>
<evidence type="ECO:0000313" key="6">
    <source>
        <dbReference type="EMBL" id="CEK63909.1"/>
    </source>
</evidence>
<organism evidence="6">
    <name type="scientific">Arion vulgaris</name>
    <dbReference type="NCBI Taxonomy" id="1028688"/>
    <lineage>
        <taxon>Eukaryota</taxon>
        <taxon>Metazoa</taxon>
        <taxon>Spiralia</taxon>
        <taxon>Lophotrochozoa</taxon>
        <taxon>Mollusca</taxon>
        <taxon>Gastropoda</taxon>
        <taxon>Heterobranchia</taxon>
        <taxon>Euthyneura</taxon>
        <taxon>Panpulmonata</taxon>
        <taxon>Eupulmonata</taxon>
        <taxon>Stylommatophora</taxon>
        <taxon>Helicina</taxon>
        <taxon>Arionoidea</taxon>
        <taxon>Arionidae</taxon>
        <taxon>Arion</taxon>
    </lineage>
</organism>
<dbReference type="GO" id="GO:0016836">
    <property type="term" value="F:hydro-lyase activity"/>
    <property type="evidence" value="ECO:0007669"/>
    <property type="project" value="TreeGrafter"/>
</dbReference>
<gene>
    <name evidence="6" type="primary">ORF49929</name>
</gene>
<proteinExistence type="predicted"/>
<protein>
    <recommendedName>
        <fullName evidence="5">Mandelate racemase/muconate lactonizing enzyme N-terminal domain-containing protein</fullName>
    </recommendedName>
</protein>
<name>A0A0B6Z5J4_9EUPU</name>
<reference evidence="6" key="1">
    <citation type="submission" date="2014-12" db="EMBL/GenBank/DDBJ databases">
        <title>Insight into the proteome of Arion vulgaris.</title>
        <authorList>
            <person name="Aradska J."/>
            <person name="Bulat T."/>
            <person name="Smidak R."/>
            <person name="Sarate P."/>
            <person name="Gangsoo J."/>
            <person name="Sialana F."/>
            <person name="Bilban M."/>
            <person name="Lubec G."/>
        </authorList>
    </citation>
    <scope>NUCLEOTIDE SEQUENCE</scope>
    <source>
        <tissue evidence="6">Skin</tissue>
    </source>
</reference>
<dbReference type="InterPro" id="IPR046945">
    <property type="entry name" value="RHMD-like"/>
</dbReference>
<keyword evidence="3" id="KW-0460">Magnesium</keyword>
<keyword evidence="4" id="KW-0472">Membrane</keyword>
<dbReference type="InterPro" id="IPR029017">
    <property type="entry name" value="Enolase-like_N"/>
</dbReference>
<dbReference type="InterPro" id="IPR013341">
    <property type="entry name" value="Mandelate_racemase_N_dom"/>
</dbReference>
<keyword evidence="2" id="KW-0479">Metal-binding</keyword>
<dbReference type="GO" id="GO:0000287">
    <property type="term" value="F:magnesium ion binding"/>
    <property type="evidence" value="ECO:0007669"/>
    <property type="project" value="TreeGrafter"/>
</dbReference>
<sequence>MPDLIKSVTVKDIRFPTSLEKDGSDAMNLAPDYSCPYVTIITQSGLTGHGITFTVGRGSNIVCEAIKLLSHLVVGQDTTIIFSDFAHFWRSLTSEDQMRWLGPEKGVMHLAVAAITNAVWDLWAKIEGKPLGNFLLTWSLKNWFLLLISVIWMML</sequence>
<evidence type="ECO:0000256" key="3">
    <source>
        <dbReference type="ARBA" id="ARBA00022842"/>
    </source>
</evidence>
<dbReference type="PANTHER" id="PTHR13794">
    <property type="entry name" value="ENOLASE SUPERFAMILY, MANDELATE RACEMASE"/>
    <property type="match status" value="1"/>
</dbReference>
<evidence type="ECO:0000256" key="1">
    <source>
        <dbReference type="ARBA" id="ARBA00001946"/>
    </source>
</evidence>
<dbReference type="GO" id="GO:0016052">
    <property type="term" value="P:carbohydrate catabolic process"/>
    <property type="evidence" value="ECO:0007669"/>
    <property type="project" value="TreeGrafter"/>
</dbReference>
<dbReference type="SUPFAM" id="SSF54826">
    <property type="entry name" value="Enolase N-terminal domain-like"/>
    <property type="match status" value="1"/>
</dbReference>
<evidence type="ECO:0000256" key="2">
    <source>
        <dbReference type="ARBA" id="ARBA00022723"/>
    </source>
</evidence>
<evidence type="ECO:0000259" key="5">
    <source>
        <dbReference type="Pfam" id="PF02746"/>
    </source>
</evidence>
<accession>A0A0B6Z5J4</accession>
<feature type="transmembrane region" description="Helical" evidence="4">
    <location>
        <begin position="135"/>
        <end position="154"/>
    </location>
</feature>
<keyword evidence="4" id="KW-0812">Transmembrane</keyword>
<dbReference type="EMBL" id="HACG01017044">
    <property type="protein sequence ID" value="CEK63909.1"/>
    <property type="molecule type" value="Transcribed_RNA"/>
</dbReference>
<dbReference type="PANTHER" id="PTHR13794:SF58">
    <property type="entry name" value="MITOCHONDRIAL ENOLASE SUPERFAMILY MEMBER 1"/>
    <property type="match status" value="1"/>
</dbReference>
<comment type="cofactor">
    <cofactor evidence="1">
        <name>Mg(2+)</name>
        <dbReference type="ChEBI" id="CHEBI:18420"/>
    </cofactor>
</comment>
<keyword evidence="4" id="KW-1133">Transmembrane helix</keyword>